<dbReference type="EMBL" id="SLWB01000005">
    <property type="protein sequence ID" value="TCN68827.1"/>
    <property type="molecule type" value="Genomic_DNA"/>
</dbReference>
<comment type="caution">
    <text evidence="3">The sequence shown here is derived from an EMBL/GenBank/DDBJ whole genome shotgun (WGS) entry which is preliminary data.</text>
</comment>
<evidence type="ECO:0008006" key="5">
    <source>
        <dbReference type="Google" id="ProtNLM"/>
    </source>
</evidence>
<evidence type="ECO:0000313" key="3">
    <source>
        <dbReference type="EMBL" id="TCN68827.1"/>
    </source>
</evidence>
<feature type="chain" id="PRO_5020832002" description="Outer membrane protein TolC" evidence="2">
    <location>
        <begin position="20"/>
        <end position="686"/>
    </location>
</feature>
<dbReference type="RefSeq" id="WP_131838852.1">
    <property type="nucleotide sequence ID" value="NZ_SLWB01000005.1"/>
</dbReference>
<reference evidence="3 4" key="1">
    <citation type="submission" date="2019-03" db="EMBL/GenBank/DDBJ databases">
        <title>Genomic Encyclopedia of Archaeal and Bacterial Type Strains, Phase II (KMG-II): from individual species to whole genera.</title>
        <authorList>
            <person name="Goeker M."/>
        </authorList>
    </citation>
    <scope>NUCLEOTIDE SEQUENCE [LARGE SCALE GENOMIC DNA]</scope>
    <source>
        <strain evidence="3 4">RL-C</strain>
    </source>
</reference>
<keyword evidence="2" id="KW-0732">Signal</keyword>
<evidence type="ECO:0000256" key="1">
    <source>
        <dbReference type="SAM" id="MobiDB-lite"/>
    </source>
</evidence>
<keyword evidence="4" id="KW-1185">Reference proteome</keyword>
<protein>
    <recommendedName>
        <fullName evidence="5">Outer membrane protein TolC</fullName>
    </recommendedName>
</protein>
<name>A0A4R2EKU6_9BACT</name>
<accession>A0A4R2EKU6</accession>
<evidence type="ECO:0000256" key="2">
    <source>
        <dbReference type="SAM" id="SignalP"/>
    </source>
</evidence>
<feature type="compositionally biased region" description="Polar residues" evidence="1">
    <location>
        <begin position="675"/>
        <end position="686"/>
    </location>
</feature>
<evidence type="ECO:0000313" key="4">
    <source>
        <dbReference type="Proteomes" id="UP000294830"/>
    </source>
</evidence>
<feature type="region of interest" description="Disordered" evidence="1">
    <location>
        <begin position="641"/>
        <end position="686"/>
    </location>
</feature>
<gene>
    <name evidence="3" type="ORF">CLV25_10528</name>
</gene>
<proteinExistence type="predicted"/>
<feature type="signal peptide" evidence="2">
    <location>
        <begin position="1"/>
        <end position="19"/>
    </location>
</feature>
<organism evidence="3 4">
    <name type="scientific">Acetobacteroides hydrogenigenes</name>
    <dbReference type="NCBI Taxonomy" id="979970"/>
    <lineage>
        <taxon>Bacteria</taxon>
        <taxon>Pseudomonadati</taxon>
        <taxon>Bacteroidota</taxon>
        <taxon>Bacteroidia</taxon>
        <taxon>Bacteroidales</taxon>
        <taxon>Rikenellaceae</taxon>
        <taxon>Acetobacteroides</taxon>
    </lineage>
</organism>
<dbReference type="AlphaFoldDB" id="A0A4R2EKU6"/>
<sequence>MKKLLVAALLIFAASSGYAQRDIITKLCFADSVKYPFSSEWQYLSTDIYLLNGDRFSKLINEINFENPKSKGWFKRGIDEEKLEYLFITAQLKDVKFFGDKDIAYPIYNFQINRDKDNKYQTFVSDKIDKIRIIDNLPLYSASDKIDADIKVRAITTNQRDQMVSLVATQLQNISKIPTPTAAVFSLLREFGNFLEANSKRKEYRFSTTIRLFEQKNFDTRLHSIKIYALNTENSRPILLNTEVLKAFIDTSANPDITRESLVQMLGYKQYPLIVVANYKSLYKMEQIRGDEVNQSNIDKRKLRIENDFKSGLINAETYRQEKDFISFLTVFANLKNMMEVYSLNFRMGNPDAITNGLIKVMQGYRQLLKLYDEVEYKYRTNSTFLAVFKSEYTSILGFASLYLEDDQNLKQTKSMVKTMVSLEKDMKLVDPYVCENSLRSLRFSDIFKRSSLEQTLEGQIILNQIAQLEKFLLDRNFTTDIAKLRKTNSLPQNISAPEKLKEKANNTVCVICREQALAAVKDFYDGLNQYYKTVALRKRDSLALVVENKLYGYIEKVELIEKNVKQQYGDSLPASVSFLHTKLLEVKRDMGNLSDFAKVNVAEKSLDVINELNSKLQIYIVAIEENLQYISEKRPDFLKPIPINEPKQEKVADPPVSGEKTNEVSASVAPSEGATVTQPVKNEQP</sequence>
<dbReference type="Proteomes" id="UP000294830">
    <property type="component" value="Unassembled WGS sequence"/>
</dbReference>
<dbReference type="OrthoDB" id="1089835at2"/>